<accession>A0A0L8GT06</accession>
<reference evidence="2" key="1">
    <citation type="submission" date="2015-07" db="EMBL/GenBank/DDBJ databases">
        <title>MeaNS - Measles Nucleotide Surveillance Program.</title>
        <authorList>
            <person name="Tran T."/>
            <person name="Druce J."/>
        </authorList>
    </citation>
    <scope>NUCLEOTIDE SEQUENCE</scope>
    <source>
        <strain evidence="2">UCB-OBI-ISO-001</strain>
        <tissue evidence="2">Gonad</tissue>
    </source>
</reference>
<protein>
    <recommendedName>
        <fullName evidence="1">TERF1-interacting nuclear factor 2 N-terminal domain-containing protein</fullName>
    </recommendedName>
</protein>
<feature type="domain" description="TERF1-interacting nuclear factor 2 N-terminal" evidence="1">
    <location>
        <begin position="43"/>
        <end position="109"/>
    </location>
</feature>
<dbReference type="OrthoDB" id="6110924at2759"/>
<sequence length="190" mass="21850">MSCNVTGAVSALAFLLDNIIELECNFNNVLLKLNAYFPRMPANNGNGQLLEKQRKFRKFFLSLIANKNQRKLYLNNEFNSEFGHDFMESVKTLTDNFLSDLETYLTPPVIDLLLASDDFQNLPVLSPETEMLLDFIYDVKNQPNGDEASDGEQEEKTLMFKEQDLLHMLDLLCPLHPEEAPSFDRHILTR</sequence>
<dbReference type="Pfam" id="PF14973">
    <property type="entry name" value="TINF2_N"/>
    <property type="match status" value="1"/>
</dbReference>
<dbReference type="AlphaFoldDB" id="A0A0L8GT06"/>
<evidence type="ECO:0000259" key="1">
    <source>
        <dbReference type="Pfam" id="PF14973"/>
    </source>
</evidence>
<organism evidence="2">
    <name type="scientific">Octopus bimaculoides</name>
    <name type="common">California two-spotted octopus</name>
    <dbReference type="NCBI Taxonomy" id="37653"/>
    <lineage>
        <taxon>Eukaryota</taxon>
        <taxon>Metazoa</taxon>
        <taxon>Spiralia</taxon>
        <taxon>Lophotrochozoa</taxon>
        <taxon>Mollusca</taxon>
        <taxon>Cephalopoda</taxon>
        <taxon>Coleoidea</taxon>
        <taxon>Octopodiformes</taxon>
        <taxon>Octopoda</taxon>
        <taxon>Incirrata</taxon>
        <taxon>Octopodidae</taxon>
        <taxon>Octopus</taxon>
    </lineage>
</organism>
<gene>
    <name evidence="2" type="ORF">OCBIM_22028431mg</name>
</gene>
<evidence type="ECO:0000313" key="2">
    <source>
        <dbReference type="EMBL" id="KOF80108.1"/>
    </source>
</evidence>
<name>A0A0L8GT06_OCTBM</name>
<proteinExistence type="predicted"/>
<dbReference type="EMBL" id="KQ420486">
    <property type="protein sequence ID" value="KOF80108.1"/>
    <property type="molecule type" value="Genomic_DNA"/>
</dbReference>
<dbReference type="InterPro" id="IPR029400">
    <property type="entry name" value="TINF2_N"/>
</dbReference>